<accession>A0ABS4FHD5</accession>
<gene>
    <name evidence="1" type="ORF">J2Z18_004788</name>
</gene>
<name>A0ABS4FHD5_9BACL</name>
<evidence type="ECO:0000313" key="2">
    <source>
        <dbReference type="Proteomes" id="UP000706926"/>
    </source>
</evidence>
<evidence type="ECO:0000313" key="1">
    <source>
        <dbReference type="EMBL" id="MBP1895678.1"/>
    </source>
</evidence>
<protein>
    <submittedName>
        <fullName evidence="1">Uncharacterized protein</fullName>
    </submittedName>
</protein>
<dbReference type="Proteomes" id="UP000706926">
    <property type="component" value="Unassembled WGS sequence"/>
</dbReference>
<keyword evidence="2" id="KW-1185">Reference proteome</keyword>
<comment type="caution">
    <text evidence="1">The sequence shown here is derived from an EMBL/GenBank/DDBJ whole genome shotgun (WGS) entry which is preliminary data.</text>
</comment>
<reference evidence="1 2" key="1">
    <citation type="submission" date="2021-03" db="EMBL/GenBank/DDBJ databases">
        <title>Genomic Encyclopedia of Type Strains, Phase IV (KMG-IV): sequencing the most valuable type-strain genomes for metagenomic binning, comparative biology and taxonomic classification.</title>
        <authorList>
            <person name="Goeker M."/>
        </authorList>
    </citation>
    <scope>NUCLEOTIDE SEQUENCE [LARGE SCALE GENOMIC DNA]</scope>
    <source>
        <strain evidence="1 2">DSM 15596</strain>
    </source>
</reference>
<proteinExistence type="predicted"/>
<dbReference type="EMBL" id="JAGGKI010000016">
    <property type="protein sequence ID" value="MBP1895678.1"/>
    <property type="molecule type" value="Genomic_DNA"/>
</dbReference>
<organism evidence="1 2">
    <name type="scientific">Paenibacillus lactis</name>
    <dbReference type="NCBI Taxonomy" id="228574"/>
    <lineage>
        <taxon>Bacteria</taxon>
        <taxon>Bacillati</taxon>
        <taxon>Bacillota</taxon>
        <taxon>Bacilli</taxon>
        <taxon>Bacillales</taxon>
        <taxon>Paenibacillaceae</taxon>
        <taxon>Paenibacillus</taxon>
    </lineage>
</organism>
<sequence length="31" mass="3567">MSILEALIAVEQQVGYFAFMYSCLYGLQHKL</sequence>